<protein>
    <submittedName>
        <fullName evidence="1">5780_t:CDS:1</fullName>
    </submittedName>
</protein>
<name>A0ABN7X4U7_GIGMA</name>
<accession>A0ABN7X4U7</accession>
<sequence>MHPNNKTSVDKAHKYLIQGDFIDAIKIYDVLYINNVNVSYESSNWIIQHK</sequence>
<gene>
    <name evidence="1" type="ORF">GMARGA_LOCUS38541</name>
</gene>
<reference evidence="1 2" key="1">
    <citation type="submission" date="2021-06" db="EMBL/GenBank/DDBJ databases">
        <authorList>
            <person name="Kallberg Y."/>
            <person name="Tangrot J."/>
            <person name="Rosling A."/>
        </authorList>
    </citation>
    <scope>NUCLEOTIDE SEQUENCE [LARGE SCALE GENOMIC DNA]</scope>
    <source>
        <strain evidence="1 2">120-4 pot B 10/14</strain>
    </source>
</reference>
<evidence type="ECO:0000313" key="1">
    <source>
        <dbReference type="EMBL" id="CAG8847198.1"/>
    </source>
</evidence>
<keyword evidence="2" id="KW-1185">Reference proteome</keyword>
<organism evidence="1 2">
    <name type="scientific">Gigaspora margarita</name>
    <dbReference type="NCBI Taxonomy" id="4874"/>
    <lineage>
        <taxon>Eukaryota</taxon>
        <taxon>Fungi</taxon>
        <taxon>Fungi incertae sedis</taxon>
        <taxon>Mucoromycota</taxon>
        <taxon>Glomeromycotina</taxon>
        <taxon>Glomeromycetes</taxon>
        <taxon>Diversisporales</taxon>
        <taxon>Gigasporaceae</taxon>
        <taxon>Gigaspora</taxon>
    </lineage>
</organism>
<proteinExistence type="predicted"/>
<comment type="caution">
    <text evidence="1">The sequence shown here is derived from an EMBL/GenBank/DDBJ whole genome shotgun (WGS) entry which is preliminary data.</text>
</comment>
<dbReference type="EMBL" id="CAJVQB010086614">
    <property type="protein sequence ID" value="CAG8847198.1"/>
    <property type="molecule type" value="Genomic_DNA"/>
</dbReference>
<dbReference type="Proteomes" id="UP000789901">
    <property type="component" value="Unassembled WGS sequence"/>
</dbReference>
<evidence type="ECO:0000313" key="2">
    <source>
        <dbReference type="Proteomes" id="UP000789901"/>
    </source>
</evidence>